<feature type="region of interest" description="Disordered" evidence="1">
    <location>
        <begin position="38"/>
        <end position="90"/>
    </location>
</feature>
<evidence type="ECO:0000313" key="2">
    <source>
        <dbReference type="EMBL" id="PNJ42437.1"/>
    </source>
</evidence>
<reference evidence="2" key="1">
    <citation type="submission" date="2017-12" db="EMBL/GenBank/DDBJ databases">
        <title>High-resolution comparative analysis of great ape genomes.</title>
        <authorList>
            <person name="Pollen A."/>
            <person name="Hastie A."/>
            <person name="Hormozdiari F."/>
            <person name="Dougherty M."/>
            <person name="Liu R."/>
            <person name="Chaisson M."/>
            <person name="Hoppe E."/>
            <person name="Hill C."/>
            <person name="Pang A."/>
            <person name="Hillier L."/>
            <person name="Baker C."/>
            <person name="Armstrong J."/>
            <person name="Shendure J."/>
            <person name="Paten B."/>
            <person name="Wilson R."/>
            <person name="Chao H."/>
            <person name="Schneider V."/>
            <person name="Ventura M."/>
            <person name="Kronenberg Z."/>
            <person name="Murali S."/>
            <person name="Gordon D."/>
            <person name="Cantsilieris S."/>
            <person name="Munson K."/>
            <person name="Nelson B."/>
            <person name="Raja A."/>
            <person name="Underwood J."/>
            <person name="Diekhans M."/>
            <person name="Fiddes I."/>
            <person name="Haussler D."/>
            <person name="Eichler E."/>
        </authorList>
    </citation>
    <scope>NUCLEOTIDE SEQUENCE [LARGE SCALE GENOMIC DNA]</scope>
    <source>
        <strain evidence="2">Susie</strain>
    </source>
</reference>
<evidence type="ECO:0000256" key="1">
    <source>
        <dbReference type="SAM" id="MobiDB-lite"/>
    </source>
</evidence>
<organism evidence="2">
    <name type="scientific">Pongo abelii</name>
    <name type="common">Sumatran orangutan</name>
    <name type="synonym">Pongo pygmaeus abelii</name>
    <dbReference type="NCBI Taxonomy" id="9601"/>
    <lineage>
        <taxon>Eukaryota</taxon>
        <taxon>Metazoa</taxon>
        <taxon>Chordata</taxon>
        <taxon>Craniata</taxon>
        <taxon>Vertebrata</taxon>
        <taxon>Euteleostomi</taxon>
        <taxon>Mammalia</taxon>
        <taxon>Eutheria</taxon>
        <taxon>Euarchontoglires</taxon>
        <taxon>Primates</taxon>
        <taxon>Haplorrhini</taxon>
        <taxon>Catarrhini</taxon>
        <taxon>Hominidae</taxon>
        <taxon>Pongo</taxon>
    </lineage>
</organism>
<gene>
    <name evidence="2" type="ORF">CR201_G0029350</name>
</gene>
<comment type="caution">
    <text evidence="2">The sequence shown here is derived from an EMBL/GenBank/DDBJ whole genome shotgun (WGS) entry which is preliminary data.</text>
</comment>
<protein>
    <submittedName>
        <fullName evidence="2">TFF3 isoform 2</fullName>
    </submittedName>
</protein>
<proteinExistence type="predicted"/>
<dbReference type="EMBL" id="NDHI03003466">
    <property type="protein sequence ID" value="PNJ42437.1"/>
    <property type="molecule type" value="Genomic_DNA"/>
</dbReference>
<feature type="non-terminal residue" evidence="2">
    <location>
        <position position="1"/>
    </location>
</feature>
<name>A0A2J8UAX8_PONAB</name>
<sequence length="124" mass="12851">ALVSSSSAEEYVGLSQQGLWQLTGLCLGQLQTSVPCQPRTGWTAATPRSPHRSATTEAAALTPRSPECLGASSPCRKQNAPSEAPPAAPDLGIRGLEHPCPAVIAAGCCSSQLFCPFAPSKRFC</sequence>
<accession>A0A2J8UAX8</accession>
<dbReference type="AlphaFoldDB" id="A0A2J8UAX8"/>